<dbReference type="AlphaFoldDB" id="A0A963Z5Z0"/>
<gene>
    <name evidence="1" type="ORF">ACELLULO517_24640</name>
</gene>
<evidence type="ECO:0000313" key="2">
    <source>
        <dbReference type="Proteomes" id="UP000721844"/>
    </source>
</evidence>
<evidence type="ECO:0000313" key="1">
    <source>
        <dbReference type="EMBL" id="MCB8883459.1"/>
    </source>
</evidence>
<dbReference type="EMBL" id="JAESVA010000013">
    <property type="protein sequence ID" value="MCB8883459.1"/>
    <property type="molecule type" value="Genomic_DNA"/>
</dbReference>
<sequence>MITISRSLRAGVFGVGFAVPILGVLAGCAAPAPRVLSTEPEAAVAGRIDATIIAIRPVPPAAPQGGGAVLAAMGTQNGGGASETEIIVRTDQGNVLSVVQTDVTGLAAGARVVVLTSPRLRIARPGYATPVS</sequence>
<dbReference type="PROSITE" id="PS51257">
    <property type="entry name" value="PROKAR_LIPOPROTEIN"/>
    <property type="match status" value="1"/>
</dbReference>
<dbReference type="Proteomes" id="UP000721844">
    <property type="component" value="Unassembled WGS sequence"/>
</dbReference>
<dbReference type="RefSeq" id="WP_227310112.1">
    <property type="nucleotide sequence ID" value="NZ_JAESVA010000013.1"/>
</dbReference>
<reference evidence="1 2" key="1">
    <citation type="journal article" date="2021" name="Microorganisms">
        <title>Acidisoma silvae sp. nov. and Acidisomacellulosilytica sp. nov., Two Acidophilic Bacteria Isolated from Decaying Wood, Hydrolyzing Cellulose and Producing Poly-3-hydroxybutyrate.</title>
        <authorList>
            <person name="Mieszkin S."/>
            <person name="Pouder E."/>
            <person name="Uroz S."/>
            <person name="Simon-Colin C."/>
            <person name="Alain K."/>
        </authorList>
    </citation>
    <scope>NUCLEOTIDE SEQUENCE [LARGE SCALE GENOMIC DNA]</scope>
    <source>
        <strain evidence="1 2">HW T5.17</strain>
    </source>
</reference>
<proteinExistence type="predicted"/>
<protein>
    <submittedName>
        <fullName evidence="1">Uncharacterized protein</fullName>
    </submittedName>
</protein>
<keyword evidence="2" id="KW-1185">Reference proteome</keyword>
<organism evidence="1 2">
    <name type="scientific">Acidisoma cellulosilyticum</name>
    <dbReference type="NCBI Taxonomy" id="2802395"/>
    <lineage>
        <taxon>Bacteria</taxon>
        <taxon>Pseudomonadati</taxon>
        <taxon>Pseudomonadota</taxon>
        <taxon>Alphaproteobacteria</taxon>
        <taxon>Acetobacterales</taxon>
        <taxon>Acidocellaceae</taxon>
        <taxon>Acidisoma</taxon>
    </lineage>
</organism>
<name>A0A963Z5Z0_9PROT</name>
<accession>A0A963Z5Z0</accession>
<comment type="caution">
    <text evidence="1">The sequence shown here is derived from an EMBL/GenBank/DDBJ whole genome shotgun (WGS) entry which is preliminary data.</text>
</comment>